<organism evidence="2 3">
    <name type="scientific">Neolentinus lepideus HHB14362 ss-1</name>
    <dbReference type="NCBI Taxonomy" id="1314782"/>
    <lineage>
        <taxon>Eukaryota</taxon>
        <taxon>Fungi</taxon>
        <taxon>Dikarya</taxon>
        <taxon>Basidiomycota</taxon>
        <taxon>Agaricomycotina</taxon>
        <taxon>Agaricomycetes</taxon>
        <taxon>Gloeophyllales</taxon>
        <taxon>Gloeophyllaceae</taxon>
        <taxon>Neolentinus</taxon>
    </lineage>
</organism>
<sequence>MAETMPTPLPSRRDKAAPVFDPEQPQMLVRYFEDLDDLFASHKVTTDEAKKAAALKYVPMAVEDLWKTLPEYSVEHTYVAFVAAVKTLYPAVSEDRRYTVGDLDRLTDINHPPDTAYDVQKVYEAAAFALYGTATTGTSGSPSTSVVSDAAPTASSVKSEELAALVGVITKSIGQVLGPALTALTQNTPAARAAPVAYRPLRTDTCHYCGKLNCSIGKVVLPAGAMVPRYIIGATMRERIQEWHRQNPNQRAAGILSVQDGMLFKIEHQPSADRAAYVLNADERIEYLYREIQALDGARKRPIFDGVHVPPHPRHANVENRSQGSQPPRLPEVGEQQPSAMTSEPAVNRSSPSPATSTLRDPPPHPFNRAKDIIQPRQAAPKTIRPDPVPEAEAEKREPAYKTQALVYNPQLTEDVFKRSLASTCISLSPEELLAISPDIWSKYQEIVTPKKVPTPNRVQFSTTIEEIEDEEVPILVLEEQVSPTTAPSDGYVVPDPYDTYLKSLSPEEAPEPLVVAKESHAIRSIIAVVAHVEQIECIIDPGCQIIAMSEAVCHLIGLEYDPRIQLRMQSVNWSIDMSLGLAQNVPFQLSDVVLYLQVHVIRDPAYDILLGQPFDVITESLVRNFGNEEQTITIRDPNSDAVATILTFLRGRPKFQPFPYNDR</sequence>
<dbReference type="EMBL" id="KV425552">
    <property type="protein sequence ID" value="KZT30261.1"/>
    <property type="molecule type" value="Genomic_DNA"/>
</dbReference>
<evidence type="ECO:0000313" key="3">
    <source>
        <dbReference type="Proteomes" id="UP000076761"/>
    </source>
</evidence>
<proteinExistence type="predicted"/>
<evidence type="ECO:0000256" key="1">
    <source>
        <dbReference type="SAM" id="MobiDB-lite"/>
    </source>
</evidence>
<dbReference type="InterPro" id="IPR021109">
    <property type="entry name" value="Peptidase_aspartic_dom_sf"/>
</dbReference>
<gene>
    <name evidence="2" type="ORF">NEOLEDRAFT_1174562</name>
</gene>
<accession>A0A165VVK0</accession>
<dbReference type="AlphaFoldDB" id="A0A165VVK0"/>
<name>A0A165VVK0_9AGAM</name>
<dbReference type="Proteomes" id="UP000076761">
    <property type="component" value="Unassembled WGS sequence"/>
</dbReference>
<dbReference type="OrthoDB" id="3202009at2759"/>
<keyword evidence="3" id="KW-1185">Reference proteome</keyword>
<dbReference type="InParanoid" id="A0A165VVK0"/>
<feature type="compositionally biased region" description="Polar residues" evidence="1">
    <location>
        <begin position="348"/>
        <end position="359"/>
    </location>
</feature>
<protein>
    <submittedName>
        <fullName evidence="2">Uncharacterized protein</fullName>
    </submittedName>
</protein>
<dbReference type="CDD" id="cd00303">
    <property type="entry name" value="retropepsin_like"/>
    <property type="match status" value="1"/>
</dbReference>
<dbReference type="STRING" id="1314782.A0A165VVK0"/>
<feature type="region of interest" description="Disordered" evidence="1">
    <location>
        <begin position="303"/>
        <end position="399"/>
    </location>
</feature>
<evidence type="ECO:0000313" key="2">
    <source>
        <dbReference type="EMBL" id="KZT30261.1"/>
    </source>
</evidence>
<dbReference type="Gene3D" id="2.40.70.10">
    <property type="entry name" value="Acid Proteases"/>
    <property type="match status" value="1"/>
</dbReference>
<reference evidence="2 3" key="1">
    <citation type="journal article" date="2016" name="Mol. Biol. Evol.">
        <title>Comparative Genomics of Early-Diverging Mushroom-Forming Fungi Provides Insights into the Origins of Lignocellulose Decay Capabilities.</title>
        <authorList>
            <person name="Nagy L.G."/>
            <person name="Riley R."/>
            <person name="Tritt A."/>
            <person name="Adam C."/>
            <person name="Daum C."/>
            <person name="Floudas D."/>
            <person name="Sun H."/>
            <person name="Yadav J.S."/>
            <person name="Pangilinan J."/>
            <person name="Larsson K.H."/>
            <person name="Matsuura K."/>
            <person name="Barry K."/>
            <person name="Labutti K."/>
            <person name="Kuo R."/>
            <person name="Ohm R.A."/>
            <person name="Bhattacharya S.S."/>
            <person name="Shirouzu T."/>
            <person name="Yoshinaga Y."/>
            <person name="Martin F.M."/>
            <person name="Grigoriev I.V."/>
            <person name="Hibbett D.S."/>
        </authorList>
    </citation>
    <scope>NUCLEOTIDE SEQUENCE [LARGE SCALE GENOMIC DNA]</scope>
    <source>
        <strain evidence="2 3">HHB14362 ss-1</strain>
    </source>
</reference>